<name>A0ABY4D7W4_9BACT</name>
<evidence type="ECO:0000313" key="2">
    <source>
        <dbReference type="Proteomes" id="UP000831113"/>
    </source>
</evidence>
<dbReference type="InterPro" id="IPR029058">
    <property type="entry name" value="AB_hydrolase_fold"/>
</dbReference>
<dbReference type="Gene3D" id="3.40.50.1820">
    <property type="entry name" value="alpha/beta hydrolase"/>
    <property type="match status" value="1"/>
</dbReference>
<dbReference type="Proteomes" id="UP000831113">
    <property type="component" value="Plasmid unnamed5"/>
</dbReference>
<keyword evidence="2" id="KW-1185">Reference proteome</keyword>
<dbReference type="RefSeq" id="WP_243803519.1">
    <property type="nucleotide sequence ID" value="NZ_CP094674.1"/>
</dbReference>
<evidence type="ECO:0008006" key="3">
    <source>
        <dbReference type="Google" id="ProtNLM"/>
    </source>
</evidence>
<protein>
    <recommendedName>
        <fullName evidence="3">Alpha/beta hydrolase</fullName>
    </recommendedName>
</protein>
<reference evidence="1 2" key="1">
    <citation type="submission" date="2022-03" db="EMBL/GenBank/DDBJ databases">
        <title>Hymenobactersp. isolated from the air.</title>
        <authorList>
            <person name="Won M."/>
            <person name="Kwon S.-W."/>
        </authorList>
    </citation>
    <scope>NUCLEOTIDE SEQUENCE [LARGE SCALE GENOMIC DNA]</scope>
    <source>
        <strain evidence="1 2">KACC 21982</strain>
        <plasmid evidence="1 2">unnamed5</plasmid>
    </source>
</reference>
<keyword evidence="1" id="KW-0614">Plasmid</keyword>
<organism evidence="1 2">
    <name type="scientific">Hymenobacter tibetensis</name>
    <dbReference type="NCBI Taxonomy" id="497967"/>
    <lineage>
        <taxon>Bacteria</taxon>
        <taxon>Pseudomonadati</taxon>
        <taxon>Bacteroidota</taxon>
        <taxon>Cytophagia</taxon>
        <taxon>Cytophagales</taxon>
        <taxon>Hymenobacteraceae</taxon>
        <taxon>Hymenobacter</taxon>
    </lineage>
</organism>
<evidence type="ECO:0000313" key="1">
    <source>
        <dbReference type="EMBL" id="UOG77655.1"/>
    </source>
</evidence>
<proteinExistence type="predicted"/>
<sequence length="293" mass="31511">MKLVLIHGRGQAGLDPQLLQQQWLTALHHGCARARVQLPADTVVEFPYYGDALAQAVAEIDSPLDAAIRAKGLLAGPDVALAGEILLELAAHAGIHESDIVLEVGSVPVERGPANWGWVQALLRAVDRLPGLNSQLLTAFTRDVSVYLSYDGVRARVNDIVAATLSTTEPCVVLAHSLGTVVAYDILRERGASPQYPGLVTVGSPLGIRAIQRQLATPLVSPPGVAHWFNAYDNHDVVALLPLDARYFNVTPAIENKSDVLNHTEDRHGIMGYLTDPVVARRIVEALEGRHPA</sequence>
<dbReference type="SUPFAM" id="SSF53474">
    <property type="entry name" value="alpha/beta-Hydrolases"/>
    <property type="match status" value="1"/>
</dbReference>
<dbReference type="EMBL" id="CP094674">
    <property type="protein sequence ID" value="UOG77655.1"/>
    <property type="molecule type" value="Genomic_DNA"/>
</dbReference>
<gene>
    <name evidence="1" type="ORF">MTX78_24920</name>
</gene>
<geneLocation type="plasmid" evidence="1 2">
    <name>unnamed5</name>
</geneLocation>
<accession>A0ABY4D7W4</accession>